<keyword evidence="4" id="KW-1185">Reference proteome</keyword>
<feature type="transmembrane region" description="Helical" evidence="1">
    <location>
        <begin position="43"/>
        <end position="64"/>
    </location>
</feature>
<reference evidence="3 4" key="1">
    <citation type="submission" date="2016-08" db="EMBL/GenBank/DDBJ databases">
        <title>Genome sequence of Clavibacter michiganensis subsp. michiganensis strain CASJ007.</title>
        <authorList>
            <person name="Thapa S.P."/>
            <person name="Coaker G."/>
        </authorList>
    </citation>
    <scope>NUCLEOTIDE SEQUENCE [LARGE SCALE GENOMIC DNA]</scope>
    <source>
        <strain evidence="3">CASJ007</strain>
    </source>
</reference>
<gene>
    <name evidence="3" type="ORF">CMMCAS07_18940</name>
</gene>
<evidence type="ECO:0000313" key="3">
    <source>
        <dbReference type="EMBL" id="OUE00480.1"/>
    </source>
</evidence>
<dbReference type="AlphaFoldDB" id="A0A251XEL6"/>
<evidence type="ECO:0000259" key="2">
    <source>
        <dbReference type="Pfam" id="PF01757"/>
    </source>
</evidence>
<proteinExistence type="predicted"/>
<keyword evidence="3" id="KW-0808">Transferase</keyword>
<comment type="caution">
    <text evidence="3">The sequence shown here is derived from an EMBL/GenBank/DDBJ whole genome shotgun (WGS) entry which is preliminary data.</text>
</comment>
<keyword evidence="1" id="KW-1133">Transmembrane helix</keyword>
<dbReference type="GO" id="GO:0016747">
    <property type="term" value="F:acyltransferase activity, transferring groups other than amino-acyl groups"/>
    <property type="evidence" value="ECO:0007669"/>
    <property type="project" value="InterPro"/>
</dbReference>
<dbReference type="Proteomes" id="UP000195062">
    <property type="component" value="Unassembled WGS sequence"/>
</dbReference>
<keyword evidence="1" id="KW-0812">Transmembrane</keyword>
<sequence length="97" mass="10495">MRTVLPGIEGLRGVAAVAVLLYHVQRQLARPTTDVPLVGEVAFFSHGVTLFFVLSGFLLFLPFARGLVDGDAMRACRGTPRTACYVCSRATSWCCCS</sequence>
<dbReference type="EMBL" id="MDHH01000008">
    <property type="protein sequence ID" value="OUE00480.1"/>
    <property type="molecule type" value="Genomic_DNA"/>
</dbReference>
<dbReference type="InterPro" id="IPR002656">
    <property type="entry name" value="Acyl_transf_3_dom"/>
</dbReference>
<evidence type="ECO:0000313" key="4">
    <source>
        <dbReference type="Proteomes" id="UP000195062"/>
    </source>
</evidence>
<organism evidence="3 4">
    <name type="scientific">Clavibacter michiganensis subsp. michiganensis</name>
    <dbReference type="NCBI Taxonomy" id="33013"/>
    <lineage>
        <taxon>Bacteria</taxon>
        <taxon>Bacillati</taxon>
        <taxon>Actinomycetota</taxon>
        <taxon>Actinomycetes</taxon>
        <taxon>Micrococcales</taxon>
        <taxon>Microbacteriaceae</taxon>
        <taxon>Clavibacter</taxon>
    </lineage>
</organism>
<protein>
    <submittedName>
        <fullName evidence="3">Acyltransferase family protein</fullName>
    </submittedName>
</protein>
<keyword evidence="1" id="KW-0472">Membrane</keyword>
<dbReference type="Pfam" id="PF01757">
    <property type="entry name" value="Acyl_transf_3"/>
    <property type="match status" value="1"/>
</dbReference>
<accession>A0A251XEL6</accession>
<evidence type="ECO:0000256" key="1">
    <source>
        <dbReference type="SAM" id="Phobius"/>
    </source>
</evidence>
<keyword evidence="3" id="KW-0012">Acyltransferase</keyword>
<name>A0A251XEL6_CLAMM</name>
<feature type="domain" description="Acyltransferase 3" evidence="2">
    <location>
        <begin position="6"/>
        <end position="63"/>
    </location>
</feature>